<dbReference type="AlphaFoldDB" id="A0A0A9B5A6"/>
<proteinExistence type="predicted"/>
<dbReference type="EMBL" id="GBRH01239354">
    <property type="protein sequence ID" value="JAD58541.1"/>
    <property type="molecule type" value="Transcribed_RNA"/>
</dbReference>
<name>A0A0A9B5A6_ARUDO</name>
<organism evidence="1">
    <name type="scientific">Arundo donax</name>
    <name type="common">Giant reed</name>
    <name type="synonym">Donax arundinaceus</name>
    <dbReference type="NCBI Taxonomy" id="35708"/>
    <lineage>
        <taxon>Eukaryota</taxon>
        <taxon>Viridiplantae</taxon>
        <taxon>Streptophyta</taxon>
        <taxon>Embryophyta</taxon>
        <taxon>Tracheophyta</taxon>
        <taxon>Spermatophyta</taxon>
        <taxon>Magnoliopsida</taxon>
        <taxon>Liliopsida</taxon>
        <taxon>Poales</taxon>
        <taxon>Poaceae</taxon>
        <taxon>PACMAD clade</taxon>
        <taxon>Arundinoideae</taxon>
        <taxon>Arundineae</taxon>
        <taxon>Arundo</taxon>
    </lineage>
</organism>
<sequence>MESVVGPAAFSGRDRD</sequence>
<reference evidence="1" key="2">
    <citation type="journal article" date="2015" name="Data Brief">
        <title>Shoot transcriptome of the giant reed, Arundo donax.</title>
        <authorList>
            <person name="Barrero R.A."/>
            <person name="Guerrero F.D."/>
            <person name="Moolhuijzen P."/>
            <person name="Goolsby J.A."/>
            <person name="Tidwell J."/>
            <person name="Bellgard S.E."/>
            <person name="Bellgard M.I."/>
        </authorList>
    </citation>
    <scope>NUCLEOTIDE SEQUENCE</scope>
    <source>
        <tissue evidence="1">Shoot tissue taken approximately 20 cm above the soil surface</tissue>
    </source>
</reference>
<accession>A0A0A9B5A6</accession>
<reference evidence="1" key="1">
    <citation type="submission" date="2014-09" db="EMBL/GenBank/DDBJ databases">
        <authorList>
            <person name="Magalhaes I.L.F."/>
            <person name="Oliveira U."/>
            <person name="Santos F.R."/>
            <person name="Vidigal T.H.D.A."/>
            <person name="Brescovit A.D."/>
            <person name="Santos A.J."/>
        </authorList>
    </citation>
    <scope>NUCLEOTIDE SEQUENCE</scope>
    <source>
        <tissue evidence="1">Shoot tissue taken approximately 20 cm above the soil surface</tissue>
    </source>
</reference>
<evidence type="ECO:0000313" key="1">
    <source>
        <dbReference type="EMBL" id="JAD58541.1"/>
    </source>
</evidence>
<protein>
    <submittedName>
        <fullName evidence="1">Uncharacterized protein</fullName>
    </submittedName>
</protein>